<organism evidence="2 3">
    <name type="scientific">Tritrichomonas musculus</name>
    <dbReference type="NCBI Taxonomy" id="1915356"/>
    <lineage>
        <taxon>Eukaryota</taxon>
        <taxon>Metamonada</taxon>
        <taxon>Parabasalia</taxon>
        <taxon>Tritrichomonadida</taxon>
        <taxon>Tritrichomonadidae</taxon>
        <taxon>Tritrichomonas</taxon>
    </lineage>
</organism>
<accession>A0ABR2K4S3</accession>
<dbReference type="InterPro" id="IPR000626">
    <property type="entry name" value="Ubiquitin-like_dom"/>
</dbReference>
<evidence type="ECO:0000259" key="1">
    <source>
        <dbReference type="PROSITE" id="PS50053"/>
    </source>
</evidence>
<keyword evidence="3" id="KW-1185">Reference proteome</keyword>
<evidence type="ECO:0000313" key="2">
    <source>
        <dbReference type="EMBL" id="KAK8886124.1"/>
    </source>
</evidence>
<dbReference type="InterPro" id="IPR029071">
    <property type="entry name" value="Ubiquitin-like_domsf"/>
</dbReference>
<dbReference type="PROSITE" id="PS50053">
    <property type="entry name" value="UBIQUITIN_2"/>
    <property type="match status" value="1"/>
</dbReference>
<gene>
    <name evidence="2" type="ORF">M9Y10_041584</name>
</gene>
<proteinExistence type="predicted"/>
<dbReference type="Proteomes" id="UP001470230">
    <property type="component" value="Unassembled WGS sequence"/>
</dbReference>
<dbReference type="SUPFAM" id="SSF54236">
    <property type="entry name" value="Ubiquitin-like"/>
    <property type="match status" value="1"/>
</dbReference>
<protein>
    <recommendedName>
        <fullName evidence="1">Ubiquitin-like domain-containing protein</fullName>
    </recommendedName>
</protein>
<feature type="domain" description="Ubiquitin-like" evidence="1">
    <location>
        <begin position="10"/>
        <end position="81"/>
    </location>
</feature>
<reference evidence="2 3" key="1">
    <citation type="submission" date="2024-04" db="EMBL/GenBank/DDBJ databases">
        <title>Tritrichomonas musculus Genome.</title>
        <authorList>
            <person name="Alves-Ferreira E."/>
            <person name="Grigg M."/>
            <person name="Lorenzi H."/>
            <person name="Galac M."/>
        </authorList>
    </citation>
    <scope>NUCLEOTIDE SEQUENCE [LARGE SCALE GENOMIC DNA]</scope>
    <source>
        <strain evidence="2 3">EAF2021</strain>
    </source>
</reference>
<evidence type="ECO:0000313" key="3">
    <source>
        <dbReference type="Proteomes" id="UP001470230"/>
    </source>
</evidence>
<dbReference type="EMBL" id="JAPFFF010000007">
    <property type="protein sequence ID" value="KAK8886124.1"/>
    <property type="molecule type" value="Genomic_DNA"/>
</dbReference>
<sequence>MVDSRMDEEIQLTIKTITGQLSIVSTKPSESIRSLLKSANITLPVGSIPSFFHDGKLMNPDLSFATQNVHNNDSIVVLVRKVEQQKNYPSDFMRSQERQRVLFEEALRVSDVSFILIDSSDKSLNIYNSYTDSSDESLAEDDDYIDEFSNRSPKSVISGSTEARIDPLPVCWSSDDLENEPESNKKTDPNVMQIFHKRHCSGTIADPNCGNEL</sequence>
<comment type="caution">
    <text evidence="2">The sequence shown here is derived from an EMBL/GenBank/DDBJ whole genome shotgun (WGS) entry which is preliminary data.</text>
</comment>
<name>A0ABR2K4S3_9EUKA</name>